<keyword evidence="15" id="KW-1185">Reference proteome</keyword>
<keyword evidence="5 12" id="KW-0812">Transmembrane</keyword>
<feature type="transmembrane region" description="Helical" evidence="13">
    <location>
        <begin position="70"/>
        <end position="93"/>
    </location>
</feature>
<dbReference type="GO" id="GO:0016020">
    <property type="term" value="C:membrane"/>
    <property type="evidence" value="ECO:0007669"/>
    <property type="project" value="UniProtKB-SubCell"/>
</dbReference>
<evidence type="ECO:0000256" key="12">
    <source>
        <dbReference type="RuleBase" id="RU000679"/>
    </source>
</evidence>
<evidence type="ECO:0000256" key="9">
    <source>
        <dbReference type="ARBA" id="ARBA00023136"/>
    </source>
</evidence>
<evidence type="ECO:0000313" key="15">
    <source>
        <dbReference type="Proteomes" id="UP001497472"/>
    </source>
</evidence>
<dbReference type="Pfam" id="PF00858">
    <property type="entry name" value="ASC"/>
    <property type="match status" value="1"/>
</dbReference>
<dbReference type="EMBL" id="CAVLEF010000218">
    <property type="protein sequence ID" value="CAK1553352.1"/>
    <property type="molecule type" value="Genomic_DNA"/>
</dbReference>
<evidence type="ECO:0000256" key="10">
    <source>
        <dbReference type="ARBA" id="ARBA00023201"/>
    </source>
</evidence>
<dbReference type="GO" id="GO:0005272">
    <property type="term" value="F:sodium channel activity"/>
    <property type="evidence" value="ECO:0007669"/>
    <property type="project" value="UniProtKB-KW"/>
</dbReference>
<sequence>MRTVDPEQWHRKVKKAIRGRERLRFGSYQASQFEVRLRSSFADAMRELAKNSSVGGTELVRSAKKPARSIYCTLVTLTLTTAFLLIVVNITLFNRQPPLFVSQQLLQHPLLHVDFPAVALCSYTVITKTALDAYATRLANRDNNGTFTLPQIRDNLMAFGGLVTRTREPFDLHFMKFLSEVDQETNITNIMLKLSPDCEATLASLEDQTRVSKKAKAVGQEKGLMVVVKENTEDSAFMRSPSHDIEITLFDGLLYPLTEISGVHSYRARYNASVFFRLLFKAQDITRQMHYHSEEFVITVPTQLKAM</sequence>
<name>A0AAV1JVM3_9NEOP</name>
<organism evidence="14 15">
    <name type="scientific">Leptosia nina</name>
    <dbReference type="NCBI Taxonomy" id="320188"/>
    <lineage>
        <taxon>Eukaryota</taxon>
        <taxon>Metazoa</taxon>
        <taxon>Ecdysozoa</taxon>
        <taxon>Arthropoda</taxon>
        <taxon>Hexapoda</taxon>
        <taxon>Insecta</taxon>
        <taxon>Pterygota</taxon>
        <taxon>Neoptera</taxon>
        <taxon>Endopterygota</taxon>
        <taxon>Lepidoptera</taxon>
        <taxon>Glossata</taxon>
        <taxon>Ditrysia</taxon>
        <taxon>Papilionoidea</taxon>
        <taxon>Pieridae</taxon>
        <taxon>Pierinae</taxon>
        <taxon>Leptosia</taxon>
    </lineage>
</organism>
<evidence type="ECO:0000313" key="14">
    <source>
        <dbReference type="EMBL" id="CAK1553352.1"/>
    </source>
</evidence>
<evidence type="ECO:0000256" key="4">
    <source>
        <dbReference type="ARBA" id="ARBA00022461"/>
    </source>
</evidence>
<dbReference type="Proteomes" id="UP001497472">
    <property type="component" value="Unassembled WGS sequence"/>
</dbReference>
<comment type="similarity">
    <text evidence="2 12">Belongs to the amiloride-sensitive sodium channel (TC 1.A.6) family.</text>
</comment>
<evidence type="ECO:0000256" key="3">
    <source>
        <dbReference type="ARBA" id="ARBA00022448"/>
    </source>
</evidence>
<accession>A0AAV1JVM3</accession>
<keyword evidence="3 12" id="KW-0813">Transport</keyword>
<reference evidence="14 15" key="1">
    <citation type="submission" date="2023-11" db="EMBL/GenBank/DDBJ databases">
        <authorList>
            <person name="Okamura Y."/>
        </authorList>
    </citation>
    <scope>NUCLEOTIDE SEQUENCE [LARGE SCALE GENOMIC DNA]</scope>
</reference>
<keyword evidence="8 12" id="KW-0406">Ion transport</keyword>
<protein>
    <submittedName>
        <fullName evidence="14">Uncharacterized protein</fullName>
    </submittedName>
</protein>
<evidence type="ECO:0000256" key="11">
    <source>
        <dbReference type="ARBA" id="ARBA00023303"/>
    </source>
</evidence>
<evidence type="ECO:0000256" key="8">
    <source>
        <dbReference type="ARBA" id="ARBA00023065"/>
    </source>
</evidence>
<keyword evidence="4 12" id="KW-0894">Sodium channel</keyword>
<evidence type="ECO:0000256" key="1">
    <source>
        <dbReference type="ARBA" id="ARBA00004141"/>
    </source>
</evidence>
<evidence type="ECO:0000256" key="7">
    <source>
        <dbReference type="ARBA" id="ARBA00023053"/>
    </source>
</evidence>
<comment type="caution">
    <text evidence="14">The sequence shown here is derived from an EMBL/GenBank/DDBJ whole genome shotgun (WGS) entry which is preliminary data.</text>
</comment>
<dbReference type="InterPro" id="IPR001873">
    <property type="entry name" value="ENaC"/>
</dbReference>
<dbReference type="AlphaFoldDB" id="A0AAV1JVM3"/>
<evidence type="ECO:0000256" key="6">
    <source>
        <dbReference type="ARBA" id="ARBA00022989"/>
    </source>
</evidence>
<comment type="subcellular location">
    <subcellularLocation>
        <location evidence="1">Membrane</location>
        <topology evidence="1">Multi-pass membrane protein</topology>
    </subcellularLocation>
</comment>
<evidence type="ECO:0000256" key="5">
    <source>
        <dbReference type="ARBA" id="ARBA00022692"/>
    </source>
</evidence>
<evidence type="ECO:0000256" key="13">
    <source>
        <dbReference type="SAM" id="Phobius"/>
    </source>
</evidence>
<keyword evidence="7" id="KW-0915">Sodium</keyword>
<keyword evidence="9 13" id="KW-0472">Membrane</keyword>
<gene>
    <name evidence="14" type="ORF">LNINA_LOCUS12357</name>
</gene>
<keyword evidence="11 12" id="KW-0407">Ion channel</keyword>
<proteinExistence type="inferred from homology"/>
<evidence type="ECO:0000256" key="2">
    <source>
        <dbReference type="ARBA" id="ARBA00007193"/>
    </source>
</evidence>
<keyword evidence="6 13" id="KW-1133">Transmembrane helix</keyword>
<keyword evidence="10 12" id="KW-0739">Sodium transport</keyword>